<reference evidence="5 6" key="1">
    <citation type="submission" date="2018-08" db="EMBL/GenBank/DDBJ databases">
        <title>Genome and evolution of the arbuscular mycorrhizal fungus Diversispora epigaea (formerly Glomus versiforme) and its bacterial endosymbionts.</title>
        <authorList>
            <person name="Sun X."/>
            <person name="Fei Z."/>
            <person name="Harrison M."/>
        </authorList>
    </citation>
    <scope>NUCLEOTIDE SEQUENCE [LARGE SCALE GENOMIC DNA]</scope>
    <source>
        <strain evidence="5 6">IT104</strain>
    </source>
</reference>
<comment type="subcellular location">
    <subcellularLocation>
        <location evidence="1">Host cell</location>
    </subcellularLocation>
    <subcellularLocation>
        <location evidence="2">Secreted</location>
    </subcellularLocation>
</comment>
<evidence type="ECO:0000313" key="6">
    <source>
        <dbReference type="Proteomes" id="UP000266861"/>
    </source>
</evidence>
<evidence type="ECO:0000313" key="5">
    <source>
        <dbReference type="EMBL" id="RHZ57883.1"/>
    </source>
</evidence>
<sequence length="459" mass="53249">MNPITLNCLVEKDNPRENCFMVKINQTETVSDLKELIKDKTKNTFVTIDANQLKLWKVNVSLLESNEKLNVLIEREPAMIEQKLMGNKLLATKKVSNYFNEQPAEEHIHIIVEFLPVPTITSDREKELLNEIFSLKELFTKSINEISLLKTQFFKSEHMFEVTVPPKRTDKLIWTVNINNVGLNDLKKAMYNKYKTPALENEYTVVVLDFIIDKTPSKPFADWTLPQVCRLYGLTDENGDTSIDRFPKFICGYKELNDRPSKEIFKTLMNNLNLFYKYTRIHNNEASKSLFVYLYLVAGTSLHDDQYVIEPQFNIQGHNGHGPVDYAIRSCETSKIVSVTKVNHQKFEKGIAQNAVQIESALSNRKRKFNDVENTSIFRNRVIGIITDATTWYFLECFYDNQEKPSFKLSDSTFINYKNKMEDDVKKVLGHISWLLEEAQKPVDLKSERPVLKKLKSST</sequence>
<feature type="domain" description="Crinkler effector protein N-terminal" evidence="4">
    <location>
        <begin position="4"/>
        <end position="113"/>
    </location>
</feature>
<keyword evidence="6" id="KW-1185">Reference proteome</keyword>
<evidence type="ECO:0000259" key="4">
    <source>
        <dbReference type="Pfam" id="PF20147"/>
    </source>
</evidence>
<organism evidence="5 6">
    <name type="scientific">Diversispora epigaea</name>
    <dbReference type="NCBI Taxonomy" id="1348612"/>
    <lineage>
        <taxon>Eukaryota</taxon>
        <taxon>Fungi</taxon>
        <taxon>Fungi incertae sedis</taxon>
        <taxon>Mucoromycota</taxon>
        <taxon>Glomeromycotina</taxon>
        <taxon>Glomeromycetes</taxon>
        <taxon>Diversisporales</taxon>
        <taxon>Diversisporaceae</taxon>
        <taxon>Diversispora</taxon>
    </lineage>
</organism>
<dbReference type="GO" id="GO:0043657">
    <property type="term" value="C:host cell"/>
    <property type="evidence" value="ECO:0007669"/>
    <property type="project" value="UniProtKB-SubCell"/>
</dbReference>
<gene>
    <name evidence="5" type="ORF">Glove_382g64</name>
</gene>
<evidence type="ECO:0000256" key="2">
    <source>
        <dbReference type="ARBA" id="ARBA00004613"/>
    </source>
</evidence>
<dbReference type="Pfam" id="PF20147">
    <property type="entry name" value="Crinkler"/>
    <property type="match status" value="1"/>
</dbReference>
<accession>A0A397H8X0</accession>
<dbReference type="AlphaFoldDB" id="A0A397H8X0"/>
<evidence type="ECO:0000256" key="1">
    <source>
        <dbReference type="ARBA" id="ARBA00004340"/>
    </source>
</evidence>
<dbReference type="InterPro" id="IPR045379">
    <property type="entry name" value="Crinkler_N"/>
</dbReference>
<dbReference type="EMBL" id="PQFF01000342">
    <property type="protein sequence ID" value="RHZ57883.1"/>
    <property type="molecule type" value="Genomic_DNA"/>
</dbReference>
<evidence type="ECO:0000256" key="3">
    <source>
        <dbReference type="ARBA" id="ARBA00022525"/>
    </source>
</evidence>
<comment type="caution">
    <text evidence="5">The sequence shown here is derived from an EMBL/GenBank/DDBJ whole genome shotgun (WGS) entry which is preliminary data.</text>
</comment>
<protein>
    <recommendedName>
        <fullName evidence="4">Crinkler effector protein N-terminal domain-containing protein</fullName>
    </recommendedName>
</protein>
<proteinExistence type="predicted"/>
<keyword evidence="3" id="KW-0964">Secreted</keyword>
<dbReference type="Proteomes" id="UP000266861">
    <property type="component" value="Unassembled WGS sequence"/>
</dbReference>
<name>A0A397H8X0_9GLOM</name>
<dbReference type="OrthoDB" id="2414517at2759"/>
<dbReference type="GO" id="GO:0005576">
    <property type="term" value="C:extracellular region"/>
    <property type="evidence" value="ECO:0007669"/>
    <property type="project" value="UniProtKB-SubCell"/>
</dbReference>